<evidence type="ECO:0000313" key="3">
    <source>
        <dbReference type="Proteomes" id="UP000826775"/>
    </source>
</evidence>
<name>A0ABM7SIF0_9HELI</name>
<proteinExistence type="predicted"/>
<feature type="domain" description="Nucleoside phosphorylase" evidence="1">
    <location>
        <begin position="17"/>
        <end position="173"/>
    </location>
</feature>
<organism evidence="2 3">
    <name type="scientific">Helicobacter gastrocanis</name>
    <dbReference type="NCBI Taxonomy" id="2849641"/>
    <lineage>
        <taxon>Bacteria</taxon>
        <taxon>Pseudomonadati</taxon>
        <taxon>Campylobacterota</taxon>
        <taxon>Epsilonproteobacteria</taxon>
        <taxon>Campylobacterales</taxon>
        <taxon>Helicobacteraceae</taxon>
        <taxon>Helicobacter</taxon>
    </lineage>
</organism>
<dbReference type="SUPFAM" id="SSF53167">
    <property type="entry name" value="Purine and uridine phosphorylases"/>
    <property type="match status" value="1"/>
</dbReference>
<dbReference type="InterPro" id="IPR000845">
    <property type="entry name" value="Nucleoside_phosphorylase_d"/>
</dbReference>
<accession>A0ABM7SIF0</accession>
<evidence type="ECO:0000313" key="2">
    <source>
        <dbReference type="EMBL" id="BCZ17868.1"/>
    </source>
</evidence>
<reference evidence="2 3" key="1">
    <citation type="submission" date="2021-07" db="EMBL/GenBank/DDBJ databases">
        <title>Novel Helicobacter sp. Isolated from a dog.</title>
        <authorList>
            <person name="Rimbara E."/>
            <person name="Suzuki M."/>
        </authorList>
    </citation>
    <scope>NUCLEOTIDE SEQUENCE [LARGE SCALE GENOMIC DNA]</scope>
    <source>
        <strain evidence="3">NHP19-003</strain>
    </source>
</reference>
<dbReference type="RefSeq" id="WP_221279153.1">
    <property type="nucleotide sequence ID" value="NZ_AP024814.1"/>
</dbReference>
<dbReference type="Proteomes" id="UP000826775">
    <property type="component" value="Chromosome"/>
</dbReference>
<dbReference type="InterPro" id="IPR035994">
    <property type="entry name" value="Nucleoside_phosphorylase_sf"/>
</dbReference>
<gene>
    <name evidence="2" type="primary">punB</name>
    <name evidence="2" type="ORF">NHP190003_11500</name>
</gene>
<keyword evidence="3" id="KW-1185">Reference proteome</keyword>
<protein>
    <submittedName>
        <fullName evidence="2">Purine nucleoside phosphorylase PunB</fullName>
    </submittedName>
</protein>
<evidence type="ECO:0000259" key="1">
    <source>
        <dbReference type="Pfam" id="PF01048"/>
    </source>
</evidence>
<dbReference type="Pfam" id="PF01048">
    <property type="entry name" value="PNP_UDP_1"/>
    <property type="match status" value="1"/>
</dbReference>
<sequence>MFVCAGDTESFSYAKSVGVGLVQSALNLSRLCMLDNPKEIIFIGTAGSYDPKTPILSLFASTKATQIEESFILGHSYTPLDNGVQTKWPQTLDLPSVVVNSSHYIHTDTHFSNAMCHAGILLENMEFFAVLRVAQCYNVPCFGVFCVTNYTNEHAHRDFIANHESAKERLGSLYQKLKDFHDQ</sequence>
<dbReference type="EMBL" id="AP024814">
    <property type="protein sequence ID" value="BCZ17868.1"/>
    <property type="molecule type" value="Genomic_DNA"/>
</dbReference>
<dbReference type="Gene3D" id="3.40.50.1580">
    <property type="entry name" value="Nucleoside phosphorylase domain"/>
    <property type="match status" value="1"/>
</dbReference>